<dbReference type="InterPro" id="IPR012373">
    <property type="entry name" value="Ferrdict_sens_TM"/>
</dbReference>
<dbReference type="PANTHER" id="PTHR30273">
    <property type="entry name" value="PERIPLASMIC SIGNAL SENSOR AND SIGMA FACTOR ACTIVATOR FECR-RELATED"/>
    <property type="match status" value="1"/>
</dbReference>
<evidence type="ECO:0000313" key="4">
    <source>
        <dbReference type="EMBL" id="TPN87935.1"/>
    </source>
</evidence>
<name>A0A504JHP7_9FLAO</name>
<dbReference type="Gene3D" id="2.60.120.1440">
    <property type="match status" value="1"/>
</dbReference>
<dbReference type="InterPro" id="IPR006860">
    <property type="entry name" value="FecR"/>
</dbReference>
<dbReference type="OrthoDB" id="1097347at2"/>
<feature type="domain" description="Protein FecR C-terminal" evidence="3">
    <location>
        <begin position="233"/>
        <end position="297"/>
    </location>
</feature>
<dbReference type="Proteomes" id="UP000315540">
    <property type="component" value="Unassembled WGS sequence"/>
</dbReference>
<dbReference type="AlphaFoldDB" id="A0A504JHP7"/>
<reference evidence="4 5" key="1">
    <citation type="submission" date="2019-06" db="EMBL/GenBank/DDBJ databases">
        <authorList>
            <person name="Meng X."/>
        </authorList>
    </citation>
    <scope>NUCLEOTIDE SEQUENCE [LARGE SCALE GENOMIC DNA]</scope>
    <source>
        <strain evidence="4 5">M625</strain>
    </source>
</reference>
<proteinExistence type="predicted"/>
<dbReference type="PIRSF" id="PIRSF018266">
    <property type="entry name" value="FecR"/>
    <property type="match status" value="1"/>
</dbReference>
<dbReference type="InterPro" id="IPR032508">
    <property type="entry name" value="FecR_C"/>
</dbReference>
<comment type="caution">
    <text evidence="4">The sequence shown here is derived from an EMBL/GenBank/DDBJ whole genome shotgun (WGS) entry which is preliminary data.</text>
</comment>
<evidence type="ECO:0000259" key="2">
    <source>
        <dbReference type="Pfam" id="PF04773"/>
    </source>
</evidence>
<keyword evidence="5" id="KW-1185">Reference proteome</keyword>
<dbReference type="Pfam" id="PF16344">
    <property type="entry name" value="FecR_C"/>
    <property type="match status" value="1"/>
</dbReference>
<feature type="domain" description="FecR protein" evidence="2">
    <location>
        <begin position="100"/>
        <end position="190"/>
    </location>
</feature>
<dbReference type="PANTHER" id="PTHR30273:SF2">
    <property type="entry name" value="PROTEIN FECR"/>
    <property type="match status" value="1"/>
</dbReference>
<evidence type="ECO:0000256" key="1">
    <source>
        <dbReference type="SAM" id="Phobius"/>
    </source>
</evidence>
<dbReference type="GO" id="GO:0016989">
    <property type="term" value="F:sigma factor antagonist activity"/>
    <property type="evidence" value="ECO:0007669"/>
    <property type="project" value="TreeGrafter"/>
</dbReference>
<keyword evidence="1" id="KW-0472">Membrane</keyword>
<evidence type="ECO:0000259" key="3">
    <source>
        <dbReference type="Pfam" id="PF16344"/>
    </source>
</evidence>
<keyword evidence="1" id="KW-0812">Transmembrane</keyword>
<accession>A0A504JHP7</accession>
<gene>
    <name evidence="4" type="ORF">FHK87_10200</name>
</gene>
<sequence length="301" mass="34108">MLSENENTYLAKWLNNELSTEDLEELKRLPEYEDYRKIIEGLTFFNPPSFDLKESLQTTLDKLDQPKKGKVTWLKPLLYAVSAAAAVVLIVGIFFNTVSYSTTIGEQLAITLPDGSTVDLNASSSLTHTRFFWSQHREIELDGEAFFKVTTGTNFKVVTKLGQVEVLGTQFNVKNRSNEFQVGCYEGKVRVSSQKDSVQKILEKGEGVSLKGEKLIEEKVITPEPLWKKGESIFESTPLINVLDELERQYNISFRRDKIDQNQLFTGGFRYDNLDLALESVLVPMGIEYVINGTMIVLTPK</sequence>
<feature type="transmembrane region" description="Helical" evidence="1">
    <location>
        <begin position="77"/>
        <end position="95"/>
    </location>
</feature>
<dbReference type="EMBL" id="VFWZ01000002">
    <property type="protein sequence ID" value="TPN87935.1"/>
    <property type="molecule type" value="Genomic_DNA"/>
</dbReference>
<evidence type="ECO:0000313" key="5">
    <source>
        <dbReference type="Proteomes" id="UP000315540"/>
    </source>
</evidence>
<organism evidence="4 5">
    <name type="scientific">Aquimarina algicola</name>
    <dbReference type="NCBI Taxonomy" id="2589995"/>
    <lineage>
        <taxon>Bacteria</taxon>
        <taxon>Pseudomonadati</taxon>
        <taxon>Bacteroidota</taxon>
        <taxon>Flavobacteriia</taxon>
        <taxon>Flavobacteriales</taxon>
        <taxon>Flavobacteriaceae</taxon>
        <taxon>Aquimarina</taxon>
    </lineage>
</organism>
<protein>
    <submittedName>
        <fullName evidence="4">DUF4974 domain-containing protein</fullName>
    </submittedName>
</protein>
<dbReference type="Gene3D" id="3.55.50.30">
    <property type="match status" value="1"/>
</dbReference>
<dbReference type="RefSeq" id="WP_140592574.1">
    <property type="nucleotide sequence ID" value="NZ_VFWZ01000002.1"/>
</dbReference>
<dbReference type="Pfam" id="PF04773">
    <property type="entry name" value="FecR"/>
    <property type="match status" value="1"/>
</dbReference>
<keyword evidence="1" id="KW-1133">Transmembrane helix</keyword>